<name>A0AA40G657_9HYME</name>
<protein>
    <submittedName>
        <fullName evidence="2">Uncharacterized protein</fullName>
    </submittedName>
</protein>
<reference evidence="2" key="1">
    <citation type="submission" date="2021-10" db="EMBL/GenBank/DDBJ databases">
        <title>Melipona bicolor Genome sequencing and assembly.</title>
        <authorList>
            <person name="Araujo N.S."/>
            <person name="Arias M.C."/>
        </authorList>
    </citation>
    <scope>NUCLEOTIDE SEQUENCE</scope>
    <source>
        <strain evidence="2">USP_2M_L1-L4_2017</strain>
        <tissue evidence="2">Whole body</tissue>
    </source>
</reference>
<gene>
    <name evidence="2" type="ORF">K0M31_015907</name>
</gene>
<sequence length="68" mass="7420">MRKDNSNNTAAARSEKCRLQSEPSVGKATGRRNDETGHAESKRLDCTANIDVANSLSPRLPIEGDELH</sequence>
<organism evidence="2 3">
    <name type="scientific">Melipona bicolor</name>
    <dbReference type="NCBI Taxonomy" id="60889"/>
    <lineage>
        <taxon>Eukaryota</taxon>
        <taxon>Metazoa</taxon>
        <taxon>Ecdysozoa</taxon>
        <taxon>Arthropoda</taxon>
        <taxon>Hexapoda</taxon>
        <taxon>Insecta</taxon>
        <taxon>Pterygota</taxon>
        <taxon>Neoptera</taxon>
        <taxon>Endopterygota</taxon>
        <taxon>Hymenoptera</taxon>
        <taxon>Apocrita</taxon>
        <taxon>Aculeata</taxon>
        <taxon>Apoidea</taxon>
        <taxon>Anthophila</taxon>
        <taxon>Apidae</taxon>
        <taxon>Melipona</taxon>
    </lineage>
</organism>
<dbReference type="AlphaFoldDB" id="A0AA40G657"/>
<feature type="compositionally biased region" description="Basic and acidic residues" evidence="1">
    <location>
        <begin position="31"/>
        <end position="45"/>
    </location>
</feature>
<feature type="compositionally biased region" description="Polar residues" evidence="1">
    <location>
        <begin position="1"/>
        <end position="11"/>
    </location>
</feature>
<evidence type="ECO:0000256" key="1">
    <source>
        <dbReference type="SAM" id="MobiDB-lite"/>
    </source>
</evidence>
<feature type="region of interest" description="Disordered" evidence="1">
    <location>
        <begin position="1"/>
        <end position="68"/>
    </location>
</feature>
<dbReference type="Proteomes" id="UP001177670">
    <property type="component" value="Unassembled WGS sequence"/>
</dbReference>
<dbReference type="EMBL" id="JAHYIQ010000005">
    <property type="protein sequence ID" value="KAK1131747.1"/>
    <property type="molecule type" value="Genomic_DNA"/>
</dbReference>
<evidence type="ECO:0000313" key="2">
    <source>
        <dbReference type="EMBL" id="KAK1131747.1"/>
    </source>
</evidence>
<accession>A0AA40G657</accession>
<proteinExistence type="predicted"/>
<comment type="caution">
    <text evidence="2">The sequence shown here is derived from an EMBL/GenBank/DDBJ whole genome shotgun (WGS) entry which is preliminary data.</text>
</comment>
<keyword evidence="3" id="KW-1185">Reference proteome</keyword>
<evidence type="ECO:0000313" key="3">
    <source>
        <dbReference type="Proteomes" id="UP001177670"/>
    </source>
</evidence>